<sequence>MQDTKIDALLRFLAGMDELRERGEMASAFGRLAASCGFDCYCLFRIRPPAARPEEMVLAAQLPQGWIETYRDRHYLHADPMLHYLGQAQAGFRWRDALAAFRASPQRKRMERMMADAHRAGLQDGYTFPVHGRGGLAGGLSVAGRPVELHPAEASLFEAVARRLFWKLYDAAHPVPEAASPAGGIGLTRREMEALRLLAEGMTSPEIAQRLGITSHTVDWYMNGIQAKLQARNRPHAVALAFRLGLVS</sequence>
<keyword evidence="2" id="KW-0238">DNA-binding</keyword>
<evidence type="ECO:0000256" key="3">
    <source>
        <dbReference type="ARBA" id="ARBA00023163"/>
    </source>
</evidence>
<dbReference type="PROSITE" id="PS50043">
    <property type="entry name" value="HTH_LUXR_2"/>
    <property type="match status" value="1"/>
</dbReference>
<dbReference type="Gene3D" id="1.10.10.10">
    <property type="entry name" value="Winged helix-like DNA-binding domain superfamily/Winged helix DNA-binding domain"/>
    <property type="match status" value="1"/>
</dbReference>
<accession>A0ABV7DI58</accession>
<dbReference type="PRINTS" id="PR00038">
    <property type="entry name" value="HTHLUXR"/>
</dbReference>
<keyword evidence="6" id="KW-1185">Reference proteome</keyword>
<dbReference type="SUPFAM" id="SSF75516">
    <property type="entry name" value="Pheromone-binding domain of LuxR-like quorum-sensing transcription factors"/>
    <property type="match status" value="1"/>
</dbReference>
<dbReference type="Gene3D" id="3.30.450.80">
    <property type="entry name" value="Transcription factor LuxR-like, autoinducer-binding domain"/>
    <property type="match status" value="1"/>
</dbReference>
<evidence type="ECO:0000256" key="1">
    <source>
        <dbReference type="ARBA" id="ARBA00023015"/>
    </source>
</evidence>
<dbReference type="InterPro" id="IPR016032">
    <property type="entry name" value="Sig_transdc_resp-reg_C-effctor"/>
</dbReference>
<organism evidence="5 6">
    <name type="scientific">Shinella pollutisoli</name>
    <dbReference type="NCBI Taxonomy" id="2250594"/>
    <lineage>
        <taxon>Bacteria</taxon>
        <taxon>Pseudomonadati</taxon>
        <taxon>Pseudomonadota</taxon>
        <taxon>Alphaproteobacteria</taxon>
        <taxon>Hyphomicrobiales</taxon>
        <taxon>Rhizobiaceae</taxon>
        <taxon>Shinella</taxon>
    </lineage>
</organism>
<comment type="caution">
    <text evidence="5">The sequence shown here is derived from an EMBL/GenBank/DDBJ whole genome shotgun (WGS) entry which is preliminary data.</text>
</comment>
<keyword evidence="3" id="KW-0804">Transcription</keyword>
<dbReference type="Proteomes" id="UP001595377">
    <property type="component" value="Unassembled WGS sequence"/>
</dbReference>
<dbReference type="RefSeq" id="WP_257312893.1">
    <property type="nucleotide sequence ID" value="NZ_JANFDG010000003.1"/>
</dbReference>
<dbReference type="InterPro" id="IPR000792">
    <property type="entry name" value="Tscrpt_reg_LuxR_C"/>
</dbReference>
<dbReference type="Pfam" id="PF03472">
    <property type="entry name" value="Autoind_bind"/>
    <property type="match status" value="1"/>
</dbReference>
<dbReference type="InterPro" id="IPR005143">
    <property type="entry name" value="TF_LuxR_autoind-bd_dom"/>
</dbReference>
<protein>
    <submittedName>
        <fullName evidence="5">Autoinducer binding domain-containing protein</fullName>
    </submittedName>
</protein>
<evidence type="ECO:0000313" key="5">
    <source>
        <dbReference type="EMBL" id="MFC3074030.1"/>
    </source>
</evidence>
<feature type="domain" description="HTH luxR-type" evidence="4">
    <location>
        <begin position="180"/>
        <end position="245"/>
    </location>
</feature>
<keyword evidence="1" id="KW-0805">Transcription regulation</keyword>
<evidence type="ECO:0000256" key="2">
    <source>
        <dbReference type="ARBA" id="ARBA00023125"/>
    </source>
</evidence>
<dbReference type="PANTHER" id="PTHR44688:SF16">
    <property type="entry name" value="DNA-BINDING TRANSCRIPTIONAL ACTIVATOR DEVR_DOSR"/>
    <property type="match status" value="1"/>
</dbReference>
<dbReference type="SUPFAM" id="SSF46894">
    <property type="entry name" value="C-terminal effector domain of the bipartite response regulators"/>
    <property type="match status" value="1"/>
</dbReference>
<gene>
    <name evidence="5" type="ORF">ACFOHH_13035</name>
</gene>
<reference evidence="6" key="1">
    <citation type="journal article" date="2019" name="Int. J. Syst. Evol. Microbiol.">
        <title>The Global Catalogue of Microorganisms (GCM) 10K type strain sequencing project: providing services to taxonomists for standard genome sequencing and annotation.</title>
        <authorList>
            <consortium name="The Broad Institute Genomics Platform"/>
            <consortium name="The Broad Institute Genome Sequencing Center for Infectious Disease"/>
            <person name="Wu L."/>
            <person name="Ma J."/>
        </authorList>
    </citation>
    <scope>NUCLEOTIDE SEQUENCE [LARGE SCALE GENOMIC DNA]</scope>
    <source>
        <strain evidence="6">KCTC 52677</strain>
    </source>
</reference>
<dbReference type="Pfam" id="PF00196">
    <property type="entry name" value="GerE"/>
    <property type="match status" value="1"/>
</dbReference>
<dbReference type="PANTHER" id="PTHR44688">
    <property type="entry name" value="DNA-BINDING TRANSCRIPTIONAL ACTIVATOR DEVR_DOSR"/>
    <property type="match status" value="1"/>
</dbReference>
<dbReference type="SMART" id="SM00421">
    <property type="entry name" value="HTH_LUXR"/>
    <property type="match status" value="1"/>
</dbReference>
<evidence type="ECO:0000259" key="4">
    <source>
        <dbReference type="PROSITE" id="PS50043"/>
    </source>
</evidence>
<dbReference type="EMBL" id="JBHRSP010000019">
    <property type="protein sequence ID" value="MFC3074030.1"/>
    <property type="molecule type" value="Genomic_DNA"/>
</dbReference>
<dbReference type="CDD" id="cd06170">
    <property type="entry name" value="LuxR_C_like"/>
    <property type="match status" value="1"/>
</dbReference>
<name>A0ABV7DI58_9HYPH</name>
<dbReference type="InterPro" id="IPR036693">
    <property type="entry name" value="TF_LuxR_autoind-bd_dom_sf"/>
</dbReference>
<proteinExistence type="predicted"/>
<evidence type="ECO:0000313" key="6">
    <source>
        <dbReference type="Proteomes" id="UP001595377"/>
    </source>
</evidence>
<dbReference type="InterPro" id="IPR036388">
    <property type="entry name" value="WH-like_DNA-bd_sf"/>
</dbReference>